<dbReference type="SUPFAM" id="SSF54534">
    <property type="entry name" value="FKBP-like"/>
    <property type="match status" value="1"/>
</dbReference>
<name>A0ABT2T2P4_9FIRM</name>
<dbReference type="Gene3D" id="3.10.50.40">
    <property type="match status" value="1"/>
</dbReference>
<evidence type="ECO:0000256" key="5">
    <source>
        <dbReference type="ARBA" id="ARBA00023235"/>
    </source>
</evidence>
<dbReference type="PROSITE" id="PS50198">
    <property type="entry name" value="PPIC_PPIASE_2"/>
    <property type="match status" value="1"/>
</dbReference>
<gene>
    <name evidence="9" type="ORF">OCV77_08465</name>
</gene>
<dbReference type="EMBL" id="JAOQKJ010000006">
    <property type="protein sequence ID" value="MCU6744527.1"/>
    <property type="molecule type" value="Genomic_DNA"/>
</dbReference>
<keyword evidence="7" id="KW-0175">Coiled coil</keyword>
<evidence type="ECO:0000259" key="8">
    <source>
        <dbReference type="PROSITE" id="PS50198"/>
    </source>
</evidence>
<organism evidence="9 10">
    <name type="scientific">Suilimivivens aceti</name>
    <dbReference type="NCBI Taxonomy" id="2981774"/>
    <lineage>
        <taxon>Bacteria</taxon>
        <taxon>Bacillati</taxon>
        <taxon>Bacillota</taxon>
        <taxon>Clostridia</taxon>
        <taxon>Lachnospirales</taxon>
        <taxon>Lachnospiraceae</taxon>
        <taxon>Suilimivivens</taxon>
    </lineage>
</organism>
<dbReference type="PANTHER" id="PTHR47245">
    <property type="entry name" value="PEPTIDYLPROLYL ISOMERASE"/>
    <property type="match status" value="1"/>
</dbReference>
<dbReference type="InterPro" id="IPR046357">
    <property type="entry name" value="PPIase_dom_sf"/>
</dbReference>
<dbReference type="InterPro" id="IPR050245">
    <property type="entry name" value="PrsA_foldase"/>
</dbReference>
<keyword evidence="5 6" id="KW-0413">Isomerase</keyword>
<dbReference type="Pfam" id="PF00639">
    <property type="entry name" value="Rotamase"/>
    <property type="match status" value="1"/>
</dbReference>
<reference evidence="9 10" key="1">
    <citation type="journal article" date="2021" name="ISME Commun">
        <title>Automated analysis of genomic sequences facilitates high-throughput and comprehensive description of bacteria.</title>
        <authorList>
            <person name="Hitch T.C.A."/>
        </authorList>
    </citation>
    <scope>NUCLEOTIDE SEQUENCE [LARGE SCALE GENOMIC DNA]</scope>
    <source>
        <strain evidence="9 10">Sanger_18</strain>
    </source>
</reference>
<evidence type="ECO:0000256" key="3">
    <source>
        <dbReference type="ARBA" id="ARBA00022729"/>
    </source>
</evidence>
<keyword evidence="4 6" id="KW-0697">Rotamase</keyword>
<dbReference type="PROSITE" id="PS51257">
    <property type="entry name" value="PROKAR_LIPOPROTEIN"/>
    <property type="match status" value="1"/>
</dbReference>
<feature type="coiled-coil region" evidence="7">
    <location>
        <begin position="204"/>
        <end position="234"/>
    </location>
</feature>
<keyword evidence="3" id="KW-0732">Signal</keyword>
<comment type="catalytic activity">
    <reaction evidence="1">
        <text>[protein]-peptidylproline (omega=180) = [protein]-peptidylproline (omega=0)</text>
        <dbReference type="Rhea" id="RHEA:16237"/>
        <dbReference type="Rhea" id="RHEA-COMP:10747"/>
        <dbReference type="Rhea" id="RHEA-COMP:10748"/>
        <dbReference type="ChEBI" id="CHEBI:83833"/>
        <dbReference type="ChEBI" id="CHEBI:83834"/>
        <dbReference type="EC" id="5.2.1.8"/>
    </reaction>
</comment>
<evidence type="ECO:0000313" key="9">
    <source>
        <dbReference type="EMBL" id="MCU6744527.1"/>
    </source>
</evidence>
<protein>
    <recommendedName>
        <fullName evidence="2">peptidylprolyl isomerase</fullName>
        <ecNumber evidence="2">5.2.1.8</ecNumber>
    </recommendedName>
</protein>
<comment type="caution">
    <text evidence="9">The sequence shown here is derived from an EMBL/GenBank/DDBJ whole genome shotgun (WGS) entry which is preliminary data.</text>
</comment>
<dbReference type="EC" id="5.2.1.8" evidence="2"/>
<evidence type="ECO:0000313" key="10">
    <source>
        <dbReference type="Proteomes" id="UP001652432"/>
    </source>
</evidence>
<dbReference type="RefSeq" id="WP_262574604.1">
    <property type="nucleotide sequence ID" value="NZ_JAOQKJ010000006.1"/>
</dbReference>
<dbReference type="PANTHER" id="PTHR47245:SF1">
    <property type="entry name" value="FOLDASE PROTEIN PRSA"/>
    <property type="match status" value="1"/>
</dbReference>
<accession>A0ABT2T2P4</accession>
<keyword evidence="10" id="KW-1185">Reference proteome</keyword>
<evidence type="ECO:0000256" key="1">
    <source>
        <dbReference type="ARBA" id="ARBA00000971"/>
    </source>
</evidence>
<proteinExistence type="predicted"/>
<dbReference type="GO" id="GO:0003755">
    <property type="term" value="F:peptidyl-prolyl cis-trans isomerase activity"/>
    <property type="evidence" value="ECO:0007669"/>
    <property type="project" value="UniProtKB-EC"/>
</dbReference>
<evidence type="ECO:0000256" key="2">
    <source>
        <dbReference type="ARBA" id="ARBA00013194"/>
    </source>
</evidence>
<evidence type="ECO:0000256" key="4">
    <source>
        <dbReference type="ARBA" id="ARBA00023110"/>
    </source>
</evidence>
<evidence type="ECO:0000256" key="7">
    <source>
        <dbReference type="SAM" id="Coils"/>
    </source>
</evidence>
<evidence type="ECO:0000256" key="6">
    <source>
        <dbReference type="PROSITE-ProRule" id="PRU00278"/>
    </source>
</evidence>
<feature type="domain" description="PpiC" evidence="8">
    <location>
        <begin position="200"/>
        <end position="283"/>
    </location>
</feature>
<dbReference type="Proteomes" id="UP001652432">
    <property type="component" value="Unassembled WGS sequence"/>
</dbReference>
<dbReference type="InterPro" id="IPR000297">
    <property type="entry name" value="PPIase_PpiC"/>
</dbReference>
<sequence>MRNRNRRMAAALLTVLLLLLSGCMDSLKGSKVVLTTGFEKNEVFRIEDMSCTLPEAMVYLINTKNRYESVYGREIWNVSLDGVTLEENIKETVLAQLAQQKTMNLLARQNGVALSEEEEARVMQAAETYFQSLSEEEKSALQITVKDVEELYREYALARKVYQYIIKDINPEISDDEARTITVQYIYFRTCILDGSGKKIEYSAEEKREILKKAEEVRSLLKNEEADFEELILKYSDSEEGTCSFGKGEKDQAFEDAAFNLETDEISDIVETPDGYYLIKCISTFNRTETDANKVKIVEKRREEVFGQEYEDFVAALTRNLNEDLWQSVSLAGTENITTSDFFDVFNKYFDGIL</sequence>